<sequence>MGTAGREEGRGRGEGSRSLATEQNPWAWNHRPTWRDTGQPGNEILGGERSFHLGPRKGNGE</sequence>
<evidence type="ECO:0000256" key="1">
    <source>
        <dbReference type="SAM" id="MobiDB-lite"/>
    </source>
</evidence>
<reference evidence="4 5" key="1">
    <citation type="journal article" date="2020" name="Nat. Food">
        <title>A phased Vanilla planifolia genome enables genetic improvement of flavour and production.</title>
        <authorList>
            <person name="Hasing T."/>
            <person name="Tang H."/>
            <person name="Brym M."/>
            <person name="Khazi F."/>
            <person name="Huang T."/>
            <person name="Chambers A.H."/>
        </authorList>
    </citation>
    <scope>NUCLEOTIDE SEQUENCE [LARGE SCALE GENOMIC DNA]</scope>
    <source>
        <tissue evidence="3">Leaf</tissue>
    </source>
</reference>
<accession>A0A835RZE2</accession>
<dbReference type="Proteomes" id="UP000636800">
    <property type="component" value="Chromosome 1"/>
</dbReference>
<dbReference type="Proteomes" id="UP000639772">
    <property type="component" value="Chromosome 1"/>
</dbReference>
<evidence type="ECO:0000313" key="5">
    <source>
        <dbReference type="Proteomes" id="UP000639772"/>
    </source>
</evidence>
<protein>
    <submittedName>
        <fullName evidence="3">Uncharacterized protein</fullName>
    </submittedName>
</protein>
<feature type="compositionally biased region" description="Basic and acidic residues" evidence="1">
    <location>
        <begin position="1"/>
        <end position="15"/>
    </location>
</feature>
<proteinExistence type="predicted"/>
<feature type="region of interest" description="Disordered" evidence="1">
    <location>
        <begin position="1"/>
        <end position="61"/>
    </location>
</feature>
<dbReference type="EMBL" id="JADCNM010000001">
    <property type="protein sequence ID" value="KAG0501109.1"/>
    <property type="molecule type" value="Genomic_DNA"/>
</dbReference>
<evidence type="ECO:0000313" key="2">
    <source>
        <dbReference type="EMBL" id="KAG0496639.1"/>
    </source>
</evidence>
<organism evidence="3 5">
    <name type="scientific">Vanilla planifolia</name>
    <name type="common">Vanilla</name>
    <dbReference type="NCBI Taxonomy" id="51239"/>
    <lineage>
        <taxon>Eukaryota</taxon>
        <taxon>Viridiplantae</taxon>
        <taxon>Streptophyta</taxon>
        <taxon>Embryophyta</taxon>
        <taxon>Tracheophyta</taxon>
        <taxon>Spermatophyta</taxon>
        <taxon>Magnoliopsida</taxon>
        <taxon>Liliopsida</taxon>
        <taxon>Asparagales</taxon>
        <taxon>Orchidaceae</taxon>
        <taxon>Vanilloideae</taxon>
        <taxon>Vanilleae</taxon>
        <taxon>Vanilla</taxon>
    </lineage>
</organism>
<gene>
    <name evidence="3" type="ORF">HPP92_001181</name>
    <name evidence="2" type="ORF">HPP92_001330</name>
</gene>
<comment type="caution">
    <text evidence="3">The sequence shown here is derived from an EMBL/GenBank/DDBJ whole genome shotgun (WGS) entry which is preliminary data.</text>
</comment>
<dbReference type="EMBL" id="JADCNL010000001">
    <property type="protein sequence ID" value="KAG0496639.1"/>
    <property type="molecule type" value="Genomic_DNA"/>
</dbReference>
<keyword evidence="4" id="KW-1185">Reference proteome</keyword>
<name>A0A835RZE2_VANPL</name>
<evidence type="ECO:0000313" key="4">
    <source>
        <dbReference type="Proteomes" id="UP000636800"/>
    </source>
</evidence>
<dbReference type="AlphaFoldDB" id="A0A835RZE2"/>
<evidence type="ECO:0000313" key="3">
    <source>
        <dbReference type="EMBL" id="KAG0501109.1"/>
    </source>
</evidence>